<dbReference type="PANTHER" id="PTHR43849:SF2">
    <property type="entry name" value="BLL3936 PROTEIN"/>
    <property type="match status" value="1"/>
</dbReference>
<sequence length="775" mass="81285">MGRPTEVTRSGDDVERTVPPDPADAPAGSADARSAGDSSATTSTSLREVREESTTDVEGLIGEYDEERPGRRLSPRLDEVLTAVCFLVSMFVLYQVFSPLRQGGQYYLILFLAAVLPLVFVCYRATRRRARASETERDGIRDDTEATTAQPERPARPARPAPGSDDPGILDWALAALALLVCLYPVLPVTIGDGGGGFNAFLDRQGSLGAVDVAMGTLLLLLVIEATRRTTGLVLPIVCAVFLAFAYYGGFLPVSWSISHAGMNFGDIINGLYNDASGFFGIPLDVAATYIVLFTIYGAVLEATGASRFFIDISFAAFRKSSSAPGRTVALSGFLLGTVSGSGTATAVSLGSVSWPILKRAGYPREAAGGMLAAAGIGAILSPPTLGAAAFIIAEYLGVNYLQVLLWATIPTLLYYLGIILAVEMDARRFGAREVHVATRSALQLLMRFGYHFLSLFVIVGFLALGIPPFKAVVYATGVAALFGLVERLVSGRDPLDPDASRLPLPQALRAYAVDLYRGLAMGVRSVLPVASVCAAAGIITSVIVKTGIGQSLASMLVSAAQALTSNETGVLVLTAVFAAVAIAVLGLAVPVTASFIIAWVVIGPALQTLGVSAPETAMFIFYYAVLSEVSPPTALAAVAASAITGGDAIRTMWNAWKYTLPAFLAPLAFVITDNGSHLLMQGDALSIVWTTVVSMLAVAALAVITGGWLFGPVKPVVRALCVPAAGLLLYLQPFSIGVGLVFLAAAVALAWFTRASTRHTPTADEGTTKLEEKA</sequence>
<feature type="transmembrane region" description="Helical" evidence="2">
    <location>
        <begin position="367"/>
        <end position="392"/>
    </location>
</feature>
<organism evidence="4 5">
    <name type="scientific">Knoellia flava</name>
    <dbReference type="NCBI Taxonomy" id="913969"/>
    <lineage>
        <taxon>Bacteria</taxon>
        <taxon>Bacillati</taxon>
        <taxon>Actinomycetota</taxon>
        <taxon>Actinomycetes</taxon>
        <taxon>Micrococcales</taxon>
        <taxon>Intrasporangiaceae</taxon>
        <taxon>Knoellia</taxon>
    </lineage>
</organism>
<evidence type="ECO:0000256" key="2">
    <source>
        <dbReference type="SAM" id="Phobius"/>
    </source>
</evidence>
<keyword evidence="2" id="KW-0472">Membrane</keyword>
<dbReference type="PANTHER" id="PTHR43849">
    <property type="entry name" value="BLL3936 PROTEIN"/>
    <property type="match status" value="1"/>
</dbReference>
<feature type="transmembrane region" description="Helical" evidence="2">
    <location>
        <begin position="207"/>
        <end position="226"/>
    </location>
</feature>
<name>A0A8H9FTT2_9MICO</name>
<feature type="transmembrane region" description="Helical" evidence="2">
    <location>
        <begin position="169"/>
        <end position="187"/>
    </location>
</feature>
<dbReference type="NCBIfam" id="TIGR02123">
    <property type="entry name" value="TRAP_fused"/>
    <property type="match status" value="1"/>
</dbReference>
<evidence type="ECO:0000313" key="5">
    <source>
        <dbReference type="Proteomes" id="UP000628079"/>
    </source>
</evidence>
<dbReference type="Pfam" id="PF06808">
    <property type="entry name" value="DctM"/>
    <property type="match status" value="1"/>
</dbReference>
<keyword evidence="2" id="KW-1133">Transmembrane helix</keyword>
<feature type="transmembrane region" description="Helical" evidence="2">
    <location>
        <begin position="527"/>
        <end position="549"/>
    </location>
</feature>
<feature type="transmembrane region" description="Helical" evidence="2">
    <location>
        <begin position="404"/>
        <end position="423"/>
    </location>
</feature>
<feature type="transmembrane region" description="Helical" evidence="2">
    <location>
        <begin position="233"/>
        <end position="258"/>
    </location>
</feature>
<feature type="transmembrane region" description="Helical" evidence="2">
    <location>
        <begin position="731"/>
        <end position="753"/>
    </location>
</feature>
<feature type="transmembrane region" description="Helical" evidence="2">
    <location>
        <begin position="104"/>
        <end position="123"/>
    </location>
</feature>
<comment type="caution">
    <text evidence="4">The sequence shown here is derived from an EMBL/GenBank/DDBJ whole genome shotgun (WGS) entry which is preliminary data.</text>
</comment>
<protein>
    <submittedName>
        <fullName evidence="4">C4-dicarboxylate ABC transporter permease</fullName>
    </submittedName>
</protein>
<dbReference type="AlphaFoldDB" id="A0A8H9FTT2"/>
<feature type="transmembrane region" description="Helical" evidence="2">
    <location>
        <begin position="80"/>
        <end position="98"/>
    </location>
</feature>
<proteinExistence type="predicted"/>
<feature type="compositionally biased region" description="Basic and acidic residues" evidence="1">
    <location>
        <begin position="9"/>
        <end position="18"/>
    </location>
</feature>
<feature type="domain" description="TRAP C4-dicarboxylate transport system permease DctM subunit" evidence="3">
    <location>
        <begin position="219"/>
        <end position="667"/>
    </location>
</feature>
<dbReference type="RefSeq" id="WP_084100910.1">
    <property type="nucleotide sequence ID" value="NZ_BMEA01000001.1"/>
</dbReference>
<accession>A0A8H9FTT2</accession>
<feature type="transmembrane region" description="Helical" evidence="2">
    <location>
        <begin position="449"/>
        <end position="467"/>
    </location>
</feature>
<gene>
    <name evidence="4" type="ORF">GCM10011314_08680</name>
</gene>
<dbReference type="Proteomes" id="UP000628079">
    <property type="component" value="Unassembled WGS sequence"/>
</dbReference>
<feature type="compositionally biased region" description="Basic and acidic residues" evidence="1">
    <location>
        <begin position="133"/>
        <end position="144"/>
    </location>
</feature>
<dbReference type="EMBL" id="BMEA01000001">
    <property type="protein sequence ID" value="GGB71569.1"/>
    <property type="molecule type" value="Genomic_DNA"/>
</dbReference>
<feature type="transmembrane region" description="Helical" evidence="2">
    <location>
        <begin position="622"/>
        <end position="644"/>
    </location>
</feature>
<evidence type="ECO:0000313" key="4">
    <source>
        <dbReference type="EMBL" id="GGB71569.1"/>
    </source>
</evidence>
<dbReference type="InterPro" id="IPR011853">
    <property type="entry name" value="TRAP_DctM-Dct_fused"/>
</dbReference>
<feature type="transmembrane region" description="Helical" evidence="2">
    <location>
        <begin position="656"/>
        <end position="673"/>
    </location>
</feature>
<keyword evidence="2" id="KW-0812">Transmembrane</keyword>
<reference evidence="4" key="1">
    <citation type="journal article" date="2014" name="Int. J. Syst. Evol. Microbiol.">
        <title>Complete genome sequence of Corynebacterium casei LMG S-19264T (=DSM 44701T), isolated from a smear-ripened cheese.</title>
        <authorList>
            <consortium name="US DOE Joint Genome Institute (JGI-PGF)"/>
            <person name="Walter F."/>
            <person name="Albersmeier A."/>
            <person name="Kalinowski J."/>
            <person name="Ruckert C."/>
        </authorList>
    </citation>
    <scope>NUCLEOTIDE SEQUENCE</scope>
    <source>
        <strain evidence="4">CGMCC 1.10749</strain>
    </source>
</reference>
<evidence type="ECO:0000259" key="3">
    <source>
        <dbReference type="Pfam" id="PF06808"/>
    </source>
</evidence>
<evidence type="ECO:0000256" key="1">
    <source>
        <dbReference type="SAM" id="MobiDB-lite"/>
    </source>
</evidence>
<dbReference type="InterPro" id="IPR010656">
    <property type="entry name" value="DctM"/>
</dbReference>
<feature type="transmembrane region" description="Helical" evidence="2">
    <location>
        <begin position="278"/>
        <end position="300"/>
    </location>
</feature>
<feature type="transmembrane region" description="Helical" evidence="2">
    <location>
        <begin position="569"/>
        <end position="602"/>
    </location>
</feature>
<feature type="compositionally biased region" description="Low complexity" evidence="1">
    <location>
        <begin position="24"/>
        <end position="45"/>
    </location>
</feature>
<feature type="region of interest" description="Disordered" evidence="1">
    <location>
        <begin position="133"/>
        <end position="164"/>
    </location>
</feature>
<feature type="region of interest" description="Disordered" evidence="1">
    <location>
        <begin position="1"/>
        <end position="63"/>
    </location>
</feature>
<feature type="transmembrane region" description="Helical" evidence="2">
    <location>
        <begin position="685"/>
        <end position="711"/>
    </location>
</feature>
<reference evidence="4" key="2">
    <citation type="submission" date="2020-09" db="EMBL/GenBank/DDBJ databases">
        <authorList>
            <person name="Sun Q."/>
            <person name="Zhou Y."/>
        </authorList>
    </citation>
    <scope>NUCLEOTIDE SEQUENCE</scope>
    <source>
        <strain evidence="4">CGMCC 1.10749</strain>
    </source>
</reference>